<keyword evidence="6" id="KW-0349">Heme</keyword>
<dbReference type="InterPro" id="IPR002226">
    <property type="entry name" value="Catalase_haem_BS"/>
</dbReference>
<keyword evidence="13" id="KW-1185">Reference proteome</keyword>
<dbReference type="GO" id="GO:0042744">
    <property type="term" value="P:hydrogen peroxide catabolic process"/>
    <property type="evidence" value="ECO:0007669"/>
    <property type="project" value="UniProtKB-KW"/>
</dbReference>
<dbReference type="SUPFAM" id="SSF52317">
    <property type="entry name" value="Class I glutamine amidotransferase-like"/>
    <property type="match status" value="1"/>
</dbReference>
<evidence type="ECO:0000256" key="3">
    <source>
        <dbReference type="ARBA" id="ARBA00010660"/>
    </source>
</evidence>
<dbReference type="GO" id="GO:0005829">
    <property type="term" value="C:cytosol"/>
    <property type="evidence" value="ECO:0007669"/>
    <property type="project" value="TreeGrafter"/>
</dbReference>
<dbReference type="Gene3D" id="2.40.180.10">
    <property type="entry name" value="Catalase core domain"/>
    <property type="match status" value="1"/>
</dbReference>
<keyword evidence="5" id="KW-0575">Peroxidase</keyword>
<evidence type="ECO:0000256" key="5">
    <source>
        <dbReference type="ARBA" id="ARBA00022559"/>
    </source>
</evidence>
<dbReference type="AlphaFoldDB" id="A0AAI8BAF0"/>
<dbReference type="InterPro" id="IPR043156">
    <property type="entry name" value="Catalase_clade2_helical"/>
</dbReference>
<dbReference type="GO" id="GO:0006979">
    <property type="term" value="P:response to oxidative stress"/>
    <property type="evidence" value="ECO:0007669"/>
    <property type="project" value="InterPro"/>
</dbReference>
<sequence>MQIVEERDQRAFGFDLLDPTKLIPEEAVPVKLIGKMTLNRNPDNFFAETEQVAFHPGHVVPGIDFTDDPLLQGRLFSYTDTQISRLGGPNFHEIPINRPVCPFANLQRDAMHRQAIDVGQASYEPNSLNGGWPRETGPAATEGGFDSYSEMVEGAKTRVRSGSFSDHFSQAALFYRSVTDVERRHIRDAYVFELGKVTKPAIRARVVNEILARVDTALATEVAERLGLPPPAGEPAIVALPPSPALSLLARGKLSVRARKVALIATPGADTRLIERVRRALTDARAVPVLVAPTLAPVGGLEPHATLVGMPSVMFDAVFICGGDGDGRDLVHSSDARHFVQEAFKHLKAIAAIGSGRQLLGAAHLPEHADGVCVGHAADLDQVLAKFFDTLSEHRVWSRESLAEGVPA</sequence>
<feature type="domain" description="Catalase core" evidence="11">
    <location>
        <begin position="1"/>
        <end position="132"/>
    </location>
</feature>
<dbReference type="EMBL" id="CP008727">
    <property type="protein sequence ID" value="AIO69183.1"/>
    <property type="molecule type" value="Genomic_DNA"/>
</dbReference>
<reference evidence="12 13" key="1">
    <citation type="submission" date="2014-06" db="EMBL/GenBank/DDBJ databases">
        <authorList>
            <person name="Bishop-Lilly K.A."/>
            <person name="Broomall S.M."/>
            <person name="Chain P.S."/>
            <person name="Chertkov O."/>
            <person name="Coyne S.R."/>
            <person name="Daligault H.E."/>
            <person name="Davenport K.W."/>
            <person name="Erkkila T."/>
            <person name="Frey K.G."/>
            <person name="Gibbons H.S."/>
            <person name="Gu W."/>
            <person name="Jaissle J."/>
            <person name="Johnson S.L."/>
            <person name="Koroleva G.I."/>
            <person name="Ladner J.T."/>
            <person name="Lo C.-C."/>
            <person name="Minogue T.D."/>
            <person name="Munk C."/>
            <person name="Palacios G.F."/>
            <person name="Redden C.L."/>
            <person name="Rosenzweig C.N."/>
            <person name="Scholz M.B."/>
            <person name="Teshima H."/>
            <person name="Xu Y."/>
        </authorList>
    </citation>
    <scope>NUCLEOTIDE SEQUENCE [LARGE SCALE GENOMIC DNA]</scope>
    <source>
        <strain evidence="12 13">EO147</strain>
    </source>
</reference>
<dbReference type="GO" id="GO:0046872">
    <property type="term" value="F:metal ion binding"/>
    <property type="evidence" value="ECO:0007669"/>
    <property type="project" value="UniProtKB-KW"/>
</dbReference>
<protein>
    <recommendedName>
        <fullName evidence="4">catalase</fullName>
        <ecNumber evidence="4">1.11.1.6</ecNumber>
    </recommendedName>
</protein>
<evidence type="ECO:0000256" key="2">
    <source>
        <dbReference type="ARBA" id="ARBA00002974"/>
    </source>
</evidence>
<evidence type="ECO:0000256" key="6">
    <source>
        <dbReference type="ARBA" id="ARBA00022617"/>
    </source>
</evidence>
<evidence type="ECO:0000256" key="7">
    <source>
        <dbReference type="ARBA" id="ARBA00022723"/>
    </source>
</evidence>
<dbReference type="InterPro" id="IPR024712">
    <property type="entry name" value="Catalase_clade2"/>
</dbReference>
<accession>A0AAI8BAF0</accession>
<dbReference type="Pfam" id="PF00199">
    <property type="entry name" value="Catalase"/>
    <property type="match status" value="1"/>
</dbReference>
<proteinExistence type="inferred from homology"/>
<dbReference type="CDD" id="cd03132">
    <property type="entry name" value="GATase1_catalase"/>
    <property type="match status" value="1"/>
</dbReference>
<dbReference type="InterPro" id="IPR010582">
    <property type="entry name" value="Catalase_immune_responsive"/>
</dbReference>
<dbReference type="InterPro" id="IPR011614">
    <property type="entry name" value="Catalase_core"/>
</dbReference>
<evidence type="ECO:0000256" key="8">
    <source>
        <dbReference type="ARBA" id="ARBA00023002"/>
    </source>
</evidence>
<evidence type="ECO:0000313" key="12">
    <source>
        <dbReference type="EMBL" id="AIO69183.1"/>
    </source>
</evidence>
<evidence type="ECO:0000313" key="13">
    <source>
        <dbReference type="Proteomes" id="UP000029424"/>
    </source>
</evidence>
<comment type="cofactor">
    <cofactor evidence="1">
        <name>heme</name>
        <dbReference type="ChEBI" id="CHEBI:30413"/>
    </cofactor>
</comment>
<dbReference type="InterPro" id="IPR020835">
    <property type="entry name" value="Catalase_sf"/>
</dbReference>
<evidence type="ECO:0000256" key="1">
    <source>
        <dbReference type="ARBA" id="ARBA00001971"/>
    </source>
</evidence>
<dbReference type="Proteomes" id="UP000029424">
    <property type="component" value="Chromosome 2"/>
</dbReference>
<dbReference type="PROSITE" id="PS51402">
    <property type="entry name" value="CATALASE_3"/>
    <property type="match status" value="1"/>
</dbReference>
<dbReference type="Pfam" id="PF18011">
    <property type="entry name" value="Catalase_C"/>
    <property type="match status" value="1"/>
</dbReference>
<dbReference type="Gene3D" id="3.40.50.880">
    <property type="match status" value="1"/>
</dbReference>
<evidence type="ECO:0000256" key="4">
    <source>
        <dbReference type="ARBA" id="ARBA00012314"/>
    </source>
</evidence>
<dbReference type="PROSITE" id="PS00437">
    <property type="entry name" value="CATALASE_1"/>
    <property type="match status" value="1"/>
</dbReference>
<dbReference type="SUPFAM" id="SSF56634">
    <property type="entry name" value="Heme-dependent catalase-like"/>
    <property type="match status" value="1"/>
</dbReference>
<dbReference type="PRINTS" id="PR00067">
    <property type="entry name" value="CATALASE"/>
</dbReference>
<keyword evidence="10" id="KW-0376">Hydrogen peroxide</keyword>
<dbReference type="EC" id="1.11.1.6" evidence="4"/>
<dbReference type="InterPro" id="IPR029062">
    <property type="entry name" value="Class_I_gatase-like"/>
</dbReference>
<dbReference type="Gene3D" id="1.20.1370.20">
    <property type="match status" value="1"/>
</dbReference>
<dbReference type="SMART" id="SM01060">
    <property type="entry name" value="Catalase"/>
    <property type="match status" value="1"/>
</dbReference>
<dbReference type="GO" id="GO:0004096">
    <property type="term" value="F:catalase activity"/>
    <property type="evidence" value="ECO:0007669"/>
    <property type="project" value="UniProtKB-EC"/>
</dbReference>
<comment type="function">
    <text evidence="2">Decomposes hydrogen peroxide into water and oxygen; serves to protect cells from the toxic effects of hydrogen peroxide.</text>
</comment>
<gene>
    <name evidence="12" type="ORF">DM82_4095</name>
</gene>
<dbReference type="Pfam" id="PF06628">
    <property type="entry name" value="Catalase-rel"/>
    <property type="match status" value="1"/>
</dbReference>
<dbReference type="PANTHER" id="PTHR42821:SF1">
    <property type="entry name" value="CATALASE-B"/>
    <property type="match status" value="1"/>
</dbReference>
<dbReference type="PANTHER" id="PTHR42821">
    <property type="entry name" value="CATALASE"/>
    <property type="match status" value="1"/>
</dbReference>
<dbReference type="InterPro" id="IPR018028">
    <property type="entry name" value="Catalase"/>
</dbReference>
<evidence type="ECO:0000259" key="11">
    <source>
        <dbReference type="SMART" id="SM01060"/>
    </source>
</evidence>
<keyword evidence="9" id="KW-0408">Iron</keyword>
<organism evidence="12 13">
    <name type="scientific">Burkholderia oklahomensis</name>
    <dbReference type="NCBI Taxonomy" id="342113"/>
    <lineage>
        <taxon>Bacteria</taxon>
        <taxon>Pseudomonadati</taxon>
        <taxon>Pseudomonadota</taxon>
        <taxon>Betaproteobacteria</taxon>
        <taxon>Burkholderiales</taxon>
        <taxon>Burkholderiaceae</taxon>
        <taxon>Burkholderia</taxon>
        <taxon>pseudomallei group</taxon>
    </lineage>
</organism>
<evidence type="ECO:0000256" key="10">
    <source>
        <dbReference type="ARBA" id="ARBA00023324"/>
    </source>
</evidence>
<keyword evidence="8" id="KW-0560">Oxidoreductase</keyword>
<dbReference type="GO" id="GO:0020037">
    <property type="term" value="F:heme binding"/>
    <property type="evidence" value="ECO:0007669"/>
    <property type="project" value="InterPro"/>
</dbReference>
<keyword evidence="7" id="KW-0479">Metal-binding</keyword>
<name>A0AAI8BAF0_9BURK</name>
<dbReference type="InterPro" id="IPR041399">
    <property type="entry name" value="Catalase_large_C"/>
</dbReference>
<comment type="similarity">
    <text evidence="3">Belongs to the catalase family. HPII subfamily.</text>
</comment>
<dbReference type="KEGG" id="bok:DM82_4095"/>
<evidence type="ECO:0000256" key="9">
    <source>
        <dbReference type="ARBA" id="ARBA00023004"/>
    </source>
</evidence>